<organism evidence="3 4">
    <name type="scientific">Cardiobacterium valvarum F0432</name>
    <dbReference type="NCBI Taxonomy" id="797473"/>
    <lineage>
        <taxon>Bacteria</taxon>
        <taxon>Pseudomonadati</taxon>
        <taxon>Pseudomonadota</taxon>
        <taxon>Gammaproteobacteria</taxon>
        <taxon>Cardiobacteriales</taxon>
        <taxon>Cardiobacteriaceae</taxon>
        <taxon>Cardiobacterium</taxon>
    </lineage>
</organism>
<dbReference type="STRING" id="797473.HMPREF9080_02636"/>
<dbReference type="InterPro" id="IPR051324">
    <property type="entry name" value="Stress/Tellurium_Resist"/>
</dbReference>
<dbReference type="AlphaFoldDB" id="G9ZIM5"/>
<dbReference type="EMBL" id="AGCM01000151">
    <property type="protein sequence ID" value="EHM51855.1"/>
    <property type="molecule type" value="Genomic_DNA"/>
</dbReference>
<dbReference type="Gene3D" id="2.60.60.30">
    <property type="entry name" value="sav2460 like domains"/>
    <property type="match status" value="1"/>
</dbReference>
<evidence type="ECO:0000313" key="3">
    <source>
        <dbReference type="EMBL" id="EHM51855.1"/>
    </source>
</evidence>
<dbReference type="SMART" id="SM00327">
    <property type="entry name" value="VWA"/>
    <property type="match status" value="1"/>
</dbReference>
<dbReference type="GO" id="GO:0046690">
    <property type="term" value="P:response to tellurium ion"/>
    <property type="evidence" value="ECO:0007669"/>
    <property type="project" value="UniProtKB-KW"/>
</dbReference>
<dbReference type="Pfam" id="PF10138">
    <property type="entry name" value="vWA-TerF-like"/>
    <property type="match status" value="1"/>
</dbReference>
<dbReference type="InterPro" id="IPR002035">
    <property type="entry name" value="VWF_A"/>
</dbReference>
<dbReference type="PANTHER" id="PTHR32097:SF3">
    <property type="entry name" value="TELLURITE RESISTANCE PROTEIN"/>
    <property type="match status" value="1"/>
</dbReference>
<protein>
    <submittedName>
        <fullName evidence="3">Bacterial stress protein</fullName>
    </submittedName>
</protein>
<dbReference type="RefSeq" id="WP_006986628.1">
    <property type="nucleotide sequence ID" value="NZ_JH417959.1"/>
</dbReference>
<dbReference type="CDD" id="cd00198">
    <property type="entry name" value="vWFA"/>
    <property type="match status" value="1"/>
</dbReference>
<dbReference type="CDD" id="cd06974">
    <property type="entry name" value="TerD_like"/>
    <property type="match status" value="1"/>
</dbReference>
<evidence type="ECO:0000259" key="2">
    <source>
        <dbReference type="PROSITE" id="PS50234"/>
    </source>
</evidence>
<dbReference type="PROSITE" id="PS50234">
    <property type="entry name" value="VWFA"/>
    <property type="match status" value="1"/>
</dbReference>
<dbReference type="PANTHER" id="PTHR32097">
    <property type="entry name" value="CAMP-BINDING PROTEIN 1-RELATED"/>
    <property type="match status" value="1"/>
</dbReference>
<name>G9ZIM5_9GAMM</name>
<dbReference type="InterPro" id="IPR019303">
    <property type="entry name" value="vWA_TerF_C"/>
</dbReference>
<evidence type="ECO:0000313" key="4">
    <source>
        <dbReference type="Proteomes" id="UP000004750"/>
    </source>
</evidence>
<proteinExistence type="predicted"/>
<evidence type="ECO:0000256" key="1">
    <source>
        <dbReference type="ARBA" id="ARBA00022686"/>
    </source>
</evidence>
<feature type="domain" description="VWFA" evidence="2">
    <location>
        <begin position="237"/>
        <end position="420"/>
    </location>
</feature>
<dbReference type="InterPro" id="IPR036465">
    <property type="entry name" value="vWFA_dom_sf"/>
</dbReference>
<dbReference type="Proteomes" id="UP000004750">
    <property type="component" value="Unassembled WGS sequence"/>
</dbReference>
<dbReference type="HOGENOM" id="CLU_030559_0_0_6"/>
<dbReference type="InterPro" id="IPR003325">
    <property type="entry name" value="TerD"/>
</dbReference>
<keyword evidence="1" id="KW-0778">Tellurium resistance</keyword>
<gene>
    <name evidence="3" type="ORF">HMPREF9080_02636</name>
</gene>
<dbReference type="PATRIC" id="fig|797473.3.peg.2160"/>
<reference evidence="3 4" key="1">
    <citation type="submission" date="2011-08" db="EMBL/GenBank/DDBJ databases">
        <authorList>
            <person name="Weinstock G."/>
            <person name="Sodergren E."/>
            <person name="Clifton S."/>
            <person name="Fulton L."/>
            <person name="Fulton B."/>
            <person name="Courtney L."/>
            <person name="Fronick C."/>
            <person name="Harrison M."/>
            <person name="Strong C."/>
            <person name="Farmer C."/>
            <person name="Delahaunty K."/>
            <person name="Markovic C."/>
            <person name="Hall O."/>
            <person name="Minx P."/>
            <person name="Tomlinson C."/>
            <person name="Mitreva M."/>
            <person name="Hou S."/>
            <person name="Chen J."/>
            <person name="Wollam A."/>
            <person name="Pepin K.H."/>
            <person name="Johnson M."/>
            <person name="Bhonagiri V."/>
            <person name="Zhang X."/>
            <person name="Suruliraj S."/>
            <person name="Warren W."/>
            <person name="Chinwalla A."/>
            <person name="Mardis E.R."/>
            <person name="Wilson R.K."/>
        </authorList>
    </citation>
    <scope>NUCLEOTIDE SEQUENCE [LARGE SCALE GENOMIC DNA]</scope>
    <source>
        <strain evidence="3 4">F0432</strain>
    </source>
</reference>
<dbReference type="Gene3D" id="3.40.50.410">
    <property type="entry name" value="von Willebrand factor, type A domain"/>
    <property type="match status" value="1"/>
</dbReference>
<accession>G9ZIM5</accession>
<dbReference type="SUPFAM" id="SSF53300">
    <property type="entry name" value="vWA-like"/>
    <property type="match status" value="1"/>
</dbReference>
<sequence>MSQTLIPGGNAALNSHNIVIRVRSGADIDIAAYRLAGNGKVRGDGDMIFYGQTQCDDGSVSYSGHERESTLAVNLAAQPAAIERIAIAFSSALPLAQLGSLTLSVEADGQTQLQCPVDGSGRRGTALILGECYRRNGVWKFRFVGQGFNGGLKPLSEHYGVEIADDDADVAPAPAATTTTTAPPAAAVPTAPTLSLAKERQQRLLEKAEKKQPRMAKLIKQAGISLEKRGLAEARYRVCLVLDISASMDQEYLKGSVQKLAERALALAARLDDDGEVEVYLFGEKAHRKPPLSLDNVRHYIDELRIRLEGNTKYLLPMKMVREDADAAGHHYPTLVLFITDGATANEAAVKRFMIDVSAEPIFWKFMGIRRGKRGFFFSGDNFGFLEELDDMAGRTVDNADFFTVDAGVTLSDAKLFDLLVNELDSWQRAAERAGILPGTA</sequence>
<dbReference type="Pfam" id="PF02342">
    <property type="entry name" value="TerD"/>
    <property type="match status" value="1"/>
</dbReference>
<comment type="caution">
    <text evidence="3">The sequence shown here is derived from an EMBL/GenBank/DDBJ whole genome shotgun (WGS) entry which is preliminary data.</text>
</comment>